<evidence type="ECO:0000313" key="1">
    <source>
        <dbReference type="EMBL" id="KFX42649.1"/>
    </source>
</evidence>
<keyword evidence="1" id="KW-0436">Ligase</keyword>
<protein>
    <submittedName>
        <fullName evidence="1">Proline--tRNA ligase</fullName>
    </submittedName>
</protein>
<reference evidence="1" key="1">
    <citation type="journal article" date="2014" name="PLoS Genet.">
        <title>Signature Gene Expression Reveals Novel Clues to the Molecular Mechanisms of Dimorphic Transition in Penicillium marneffei.</title>
        <authorList>
            <person name="Yang E."/>
            <person name="Wang G."/>
            <person name="Cai J."/>
            <person name="Woo P.C."/>
            <person name="Lau S.K."/>
            <person name="Yuen K.-Y."/>
            <person name="Chow W.-N."/>
            <person name="Lin X."/>
        </authorList>
    </citation>
    <scope>NUCLEOTIDE SEQUENCE [LARGE SCALE GENOMIC DNA]</scope>
    <source>
        <strain evidence="1">PM1</strain>
    </source>
</reference>
<accession>A0A093UY48</accession>
<organism evidence="1">
    <name type="scientific">Talaromyces marneffei PM1</name>
    <dbReference type="NCBI Taxonomy" id="1077442"/>
    <lineage>
        <taxon>Eukaryota</taxon>
        <taxon>Fungi</taxon>
        <taxon>Dikarya</taxon>
        <taxon>Ascomycota</taxon>
        <taxon>Pezizomycotina</taxon>
        <taxon>Eurotiomycetes</taxon>
        <taxon>Eurotiomycetidae</taxon>
        <taxon>Eurotiales</taxon>
        <taxon>Trichocomaceae</taxon>
        <taxon>Talaromyces</taxon>
        <taxon>Talaromyces sect. Talaromyces</taxon>
    </lineage>
</organism>
<sequence>MSRTFVTSVPLSWNCRLEGGARTYEPDHADSPTVEGICCHPHQTRAFLNSDNQWTPSQVLPTLCESESVVLPDSVSAPYSSAIFNAKITQLATDQACPGYNSAKLLGYNLLRSTTAVWTPPAICMLAWKPMLVTVSRGVRMPRV</sequence>
<dbReference type="HOGENOM" id="CLU_1797741_0_0_1"/>
<name>A0A093UY48_TALMA</name>
<gene>
    <name evidence="1" type="ORF">GQ26_0420460</name>
</gene>
<dbReference type="GO" id="GO:0016874">
    <property type="term" value="F:ligase activity"/>
    <property type="evidence" value="ECO:0007669"/>
    <property type="project" value="UniProtKB-KW"/>
</dbReference>
<dbReference type="EMBL" id="JPOX01000042">
    <property type="protein sequence ID" value="KFX42649.1"/>
    <property type="molecule type" value="Genomic_DNA"/>
</dbReference>
<proteinExistence type="predicted"/>
<dbReference type="AlphaFoldDB" id="A0A093UY48"/>
<comment type="caution">
    <text evidence="1">The sequence shown here is derived from an EMBL/GenBank/DDBJ whole genome shotgun (WGS) entry which is preliminary data.</text>
</comment>